<sequence>MAYRMIDYKYDEPAFTGTVLAAECDTHRDLLSAIDDFEANGKPYYLILTKPLVEEFEGWVAAFRTMLWQQQLGRFETILSWLNPFSIPTTLAKAKLKIDRLDAKIQERRGFYTCYIANNYKYRDGCIGVNLCKLSRPGSRMVNWGKAPL</sequence>
<gene>
    <name evidence="1" type="ORF">C5Y98_15615</name>
</gene>
<evidence type="ECO:0000313" key="1">
    <source>
        <dbReference type="EMBL" id="PQO33663.1"/>
    </source>
</evidence>
<proteinExistence type="predicted"/>
<protein>
    <submittedName>
        <fullName evidence="1">Uncharacterized protein</fullName>
    </submittedName>
</protein>
<evidence type="ECO:0000313" key="2">
    <source>
        <dbReference type="Proteomes" id="UP000239388"/>
    </source>
</evidence>
<dbReference type="EMBL" id="PUIB01000017">
    <property type="protein sequence ID" value="PQO33663.1"/>
    <property type="molecule type" value="Genomic_DNA"/>
</dbReference>
<dbReference type="Proteomes" id="UP000239388">
    <property type="component" value="Unassembled WGS sequence"/>
</dbReference>
<accession>A0A2S8FN91</accession>
<dbReference type="AlphaFoldDB" id="A0A2S8FN91"/>
<name>A0A2S8FN91_9BACT</name>
<reference evidence="1 2" key="1">
    <citation type="submission" date="2018-02" db="EMBL/GenBank/DDBJ databases">
        <title>Comparative genomes isolates from brazilian mangrove.</title>
        <authorList>
            <person name="Araujo J.E."/>
            <person name="Taketani R.G."/>
            <person name="Silva M.C.P."/>
            <person name="Loureco M.V."/>
            <person name="Andreote F.D."/>
        </authorList>
    </citation>
    <scope>NUCLEOTIDE SEQUENCE [LARGE SCALE GENOMIC DNA]</scope>
    <source>
        <strain evidence="1 2">NAP PRIS-MGV</strain>
    </source>
</reference>
<organism evidence="1 2">
    <name type="scientific">Blastopirellula marina</name>
    <dbReference type="NCBI Taxonomy" id="124"/>
    <lineage>
        <taxon>Bacteria</taxon>
        <taxon>Pseudomonadati</taxon>
        <taxon>Planctomycetota</taxon>
        <taxon>Planctomycetia</taxon>
        <taxon>Pirellulales</taxon>
        <taxon>Pirellulaceae</taxon>
        <taxon>Blastopirellula</taxon>
    </lineage>
</organism>
<comment type="caution">
    <text evidence="1">The sequence shown here is derived from an EMBL/GenBank/DDBJ whole genome shotgun (WGS) entry which is preliminary data.</text>
</comment>